<dbReference type="InterPro" id="IPR029061">
    <property type="entry name" value="THDP-binding"/>
</dbReference>
<dbReference type="InterPro" id="IPR012001">
    <property type="entry name" value="Thiamin_PyroP_enz_TPP-bd_dom"/>
</dbReference>
<evidence type="ECO:0000259" key="1">
    <source>
        <dbReference type="Pfam" id="PF02776"/>
    </source>
</evidence>
<dbReference type="EMBL" id="UINC01112569">
    <property type="protein sequence ID" value="SVC81607.1"/>
    <property type="molecule type" value="Genomic_DNA"/>
</dbReference>
<feature type="non-terminal residue" evidence="2">
    <location>
        <position position="48"/>
    </location>
</feature>
<dbReference type="Gene3D" id="3.40.50.970">
    <property type="match status" value="1"/>
</dbReference>
<reference evidence="2" key="1">
    <citation type="submission" date="2018-05" db="EMBL/GenBank/DDBJ databases">
        <authorList>
            <person name="Lanie J.A."/>
            <person name="Ng W.-L."/>
            <person name="Kazmierczak K.M."/>
            <person name="Andrzejewski T.M."/>
            <person name="Davidsen T.M."/>
            <person name="Wayne K.J."/>
            <person name="Tettelin H."/>
            <person name="Glass J.I."/>
            <person name="Rusch D."/>
            <person name="Podicherti R."/>
            <person name="Tsui H.-C.T."/>
            <person name="Winkler M.E."/>
        </authorList>
    </citation>
    <scope>NUCLEOTIDE SEQUENCE</scope>
</reference>
<protein>
    <recommendedName>
        <fullName evidence="1">Thiamine pyrophosphate enzyme N-terminal TPP-binding domain-containing protein</fullName>
    </recommendedName>
</protein>
<organism evidence="2">
    <name type="scientific">marine metagenome</name>
    <dbReference type="NCBI Taxonomy" id="408172"/>
    <lineage>
        <taxon>unclassified sequences</taxon>
        <taxon>metagenomes</taxon>
        <taxon>ecological metagenomes</taxon>
    </lineage>
</organism>
<sequence length="48" mass="5402">MVKLTEVIAKFLKKNEINSAFGLQGGAVVHIFDSLEENNLNVTYCHHE</sequence>
<dbReference type="SUPFAM" id="SSF52518">
    <property type="entry name" value="Thiamin diphosphate-binding fold (THDP-binding)"/>
    <property type="match status" value="1"/>
</dbReference>
<feature type="domain" description="Thiamine pyrophosphate enzyme N-terminal TPP-binding" evidence="1">
    <location>
        <begin position="3"/>
        <end position="48"/>
    </location>
</feature>
<evidence type="ECO:0000313" key="2">
    <source>
        <dbReference type="EMBL" id="SVC81607.1"/>
    </source>
</evidence>
<gene>
    <name evidence="2" type="ORF">METZ01_LOCUS334461</name>
</gene>
<name>A0A382Q9A7_9ZZZZ</name>
<dbReference type="Pfam" id="PF02776">
    <property type="entry name" value="TPP_enzyme_N"/>
    <property type="match status" value="1"/>
</dbReference>
<accession>A0A382Q9A7</accession>
<proteinExistence type="predicted"/>
<dbReference type="AlphaFoldDB" id="A0A382Q9A7"/>
<dbReference type="GO" id="GO:0030976">
    <property type="term" value="F:thiamine pyrophosphate binding"/>
    <property type="evidence" value="ECO:0007669"/>
    <property type="project" value="InterPro"/>
</dbReference>